<dbReference type="EMBL" id="AMGO01000006">
    <property type="protein sequence ID" value="EKE45677.1"/>
    <property type="molecule type" value="Genomic_DNA"/>
</dbReference>
<accession>K2HGV7</accession>
<proteinExistence type="predicted"/>
<evidence type="ECO:0000256" key="1">
    <source>
        <dbReference type="SAM" id="Phobius"/>
    </source>
</evidence>
<comment type="caution">
    <text evidence="3">The sequence shown here is derived from an EMBL/GenBank/DDBJ whole genome shotgun (WGS) entry which is preliminary data.</text>
</comment>
<keyword evidence="2" id="KW-0732">Signal</keyword>
<dbReference type="RefSeq" id="WP_007425447.1">
    <property type="nucleotide sequence ID" value="NZ_AMGO01000006.1"/>
</dbReference>
<sequence>MFMKKIVAATAIGLVALSSAASAGGLAPAIEEPIVAVAPAPAGSLGGLGAAGATVAAIGAIGVLALILDDDDDNDDDSSATTTAGAVVN</sequence>
<keyword evidence="1" id="KW-0812">Transmembrane</keyword>
<feature type="chain" id="PRO_5003858332" evidence="2">
    <location>
        <begin position="24"/>
        <end position="89"/>
    </location>
</feature>
<organism evidence="3 4">
    <name type="scientific">Oceaniovalibus guishaninsula JLT2003</name>
    <dbReference type="NCBI Taxonomy" id="1231392"/>
    <lineage>
        <taxon>Bacteria</taxon>
        <taxon>Pseudomonadati</taxon>
        <taxon>Pseudomonadota</taxon>
        <taxon>Alphaproteobacteria</taxon>
        <taxon>Rhodobacterales</taxon>
        <taxon>Roseobacteraceae</taxon>
        <taxon>Oceaniovalibus</taxon>
    </lineage>
</organism>
<evidence type="ECO:0000313" key="4">
    <source>
        <dbReference type="Proteomes" id="UP000006765"/>
    </source>
</evidence>
<keyword evidence="1" id="KW-1133">Transmembrane helix</keyword>
<gene>
    <name evidence="3" type="ORF">OCGS_0294</name>
</gene>
<feature type="transmembrane region" description="Helical" evidence="1">
    <location>
        <begin position="45"/>
        <end position="68"/>
    </location>
</feature>
<feature type="signal peptide" evidence="2">
    <location>
        <begin position="1"/>
        <end position="23"/>
    </location>
</feature>
<reference evidence="3 4" key="1">
    <citation type="journal article" date="2012" name="J. Bacteriol.">
        <title>Draft Genome Sequence of Oceaniovalibus guishaninsula JLT2003T.</title>
        <authorList>
            <person name="Tang K."/>
            <person name="Liu K."/>
            <person name="Jiao N."/>
        </authorList>
    </citation>
    <scope>NUCLEOTIDE SEQUENCE [LARGE SCALE GENOMIC DNA]</scope>
    <source>
        <strain evidence="3 4">JLT2003</strain>
    </source>
</reference>
<name>K2HGV7_9RHOB</name>
<dbReference type="Proteomes" id="UP000006765">
    <property type="component" value="Unassembled WGS sequence"/>
</dbReference>
<evidence type="ECO:0000313" key="3">
    <source>
        <dbReference type="EMBL" id="EKE45677.1"/>
    </source>
</evidence>
<dbReference type="AlphaFoldDB" id="K2HGV7"/>
<evidence type="ECO:0000256" key="2">
    <source>
        <dbReference type="SAM" id="SignalP"/>
    </source>
</evidence>
<protein>
    <submittedName>
        <fullName evidence="3">Uncharacterized protein</fullName>
    </submittedName>
</protein>
<keyword evidence="1" id="KW-0472">Membrane</keyword>
<dbReference type="STRING" id="1231392.OCGS_0294"/>
<keyword evidence="4" id="KW-1185">Reference proteome</keyword>